<keyword evidence="1" id="KW-0472">Membrane</keyword>
<dbReference type="Proteomes" id="UP000598996">
    <property type="component" value="Unassembled WGS sequence"/>
</dbReference>
<evidence type="ECO:0000256" key="1">
    <source>
        <dbReference type="SAM" id="Phobius"/>
    </source>
</evidence>
<organism evidence="2 3">
    <name type="scientific">Paractinoplanes lichenicola</name>
    <dbReference type="NCBI Taxonomy" id="2802976"/>
    <lineage>
        <taxon>Bacteria</taxon>
        <taxon>Bacillati</taxon>
        <taxon>Actinomycetota</taxon>
        <taxon>Actinomycetes</taxon>
        <taxon>Micromonosporales</taxon>
        <taxon>Micromonosporaceae</taxon>
        <taxon>Paractinoplanes</taxon>
    </lineage>
</organism>
<protein>
    <recommendedName>
        <fullName evidence="4">Secreted protein</fullName>
    </recommendedName>
</protein>
<dbReference type="RefSeq" id="WP_202995419.1">
    <property type="nucleotide sequence ID" value="NZ_JAENHO010000009.1"/>
</dbReference>
<keyword evidence="1" id="KW-1133">Transmembrane helix</keyword>
<comment type="caution">
    <text evidence="2">The sequence shown here is derived from an EMBL/GenBank/DDBJ whole genome shotgun (WGS) entry which is preliminary data.</text>
</comment>
<keyword evidence="3" id="KW-1185">Reference proteome</keyword>
<name>A0ABS1VW98_9ACTN</name>
<sequence>MTEESREMTEDDRAVRILRTLPDEPPAPSTVDVTRTMAEGRRRRRVRRWSGGVALAAVTAVAAGGGTMAVAALQEEPVPTPTTSTVAVAPTPKNCRVTLLPSRGISKALVTAGDPSGRYLAGRVYPEQGHAQTVLWKDGKLLPTVSMPGADASWDDINSSGLAVGSSFDGDQQQAFTSFQGVTRLPGGRSVAAAVNDAGVVVGMLGDPFADGVPVRWASPKAAAEKLPLPAGYTRGDARMIDEDGTIAGRISRGKGLGTGYLWLPDGTGRLIPPPGDNDFFWPESISDGVVYGRAGRESANASSREFASYAYGVATGTYKKLPADLDPPALGAANGWVLGVRGITDTVIVAGDTVVKLPRYKGMKEYVVSAFSADGTVAAGYTTDTDKIEGVANRPVRWNCAG</sequence>
<feature type="transmembrane region" description="Helical" evidence="1">
    <location>
        <begin position="51"/>
        <end position="73"/>
    </location>
</feature>
<gene>
    <name evidence="2" type="ORF">JKJ07_31065</name>
</gene>
<keyword evidence="1" id="KW-0812">Transmembrane</keyword>
<reference evidence="2 3" key="1">
    <citation type="submission" date="2021-01" db="EMBL/GenBank/DDBJ databases">
        <title>Actinoplanes sp. nov. LDG1-01 isolated from lichen.</title>
        <authorList>
            <person name="Saeng-In P."/>
            <person name="Phongsopitanun W."/>
            <person name="Kanchanasin P."/>
            <person name="Yuki M."/>
            <person name="Kudo T."/>
            <person name="Ohkuma M."/>
            <person name="Tanasupawat S."/>
        </authorList>
    </citation>
    <scope>NUCLEOTIDE SEQUENCE [LARGE SCALE GENOMIC DNA]</scope>
    <source>
        <strain evidence="2 3">LDG1-01</strain>
    </source>
</reference>
<evidence type="ECO:0000313" key="3">
    <source>
        <dbReference type="Proteomes" id="UP000598996"/>
    </source>
</evidence>
<accession>A0ABS1VW98</accession>
<proteinExistence type="predicted"/>
<evidence type="ECO:0000313" key="2">
    <source>
        <dbReference type="EMBL" id="MBL7258761.1"/>
    </source>
</evidence>
<evidence type="ECO:0008006" key="4">
    <source>
        <dbReference type="Google" id="ProtNLM"/>
    </source>
</evidence>
<dbReference type="EMBL" id="JAENHO010000009">
    <property type="protein sequence ID" value="MBL7258761.1"/>
    <property type="molecule type" value="Genomic_DNA"/>
</dbReference>